<dbReference type="Gene3D" id="3.40.50.1820">
    <property type="entry name" value="alpha/beta hydrolase"/>
    <property type="match status" value="1"/>
</dbReference>
<dbReference type="PANTHER" id="PTHR42886">
    <property type="entry name" value="RE40534P-RELATED"/>
    <property type="match status" value="1"/>
</dbReference>
<dbReference type="AlphaFoldDB" id="A0A835YDQ0"/>
<feature type="domain" description="Serine aminopeptidase S33" evidence="1">
    <location>
        <begin position="19"/>
        <end position="127"/>
    </location>
</feature>
<evidence type="ECO:0000313" key="3">
    <source>
        <dbReference type="Proteomes" id="UP000612055"/>
    </source>
</evidence>
<organism evidence="2 3">
    <name type="scientific">Edaphochlamys debaryana</name>
    <dbReference type="NCBI Taxonomy" id="47281"/>
    <lineage>
        <taxon>Eukaryota</taxon>
        <taxon>Viridiplantae</taxon>
        <taxon>Chlorophyta</taxon>
        <taxon>core chlorophytes</taxon>
        <taxon>Chlorophyceae</taxon>
        <taxon>CS clade</taxon>
        <taxon>Chlamydomonadales</taxon>
        <taxon>Chlamydomonadales incertae sedis</taxon>
        <taxon>Edaphochlamys</taxon>
    </lineage>
</organism>
<comment type="caution">
    <text evidence="2">The sequence shown here is derived from an EMBL/GenBank/DDBJ whole genome shotgun (WGS) entry which is preliminary data.</text>
</comment>
<dbReference type="Proteomes" id="UP000612055">
    <property type="component" value="Unassembled WGS sequence"/>
</dbReference>
<proteinExistence type="predicted"/>
<keyword evidence="3" id="KW-1185">Reference proteome</keyword>
<name>A0A835YDQ0_9CHLO</name>
<dbReference type="OrthoDB" id="9988524at2759"/>
<gene>
    <name evidence="2" type="ORF">HYH03_006279</name>
</gene>
<evidence type="ECO:0000259" key="1">
    <source>
        <dbReference type="Pfam" id="PF12146"/>
    </source>
</evidence>
<dbReference type="Pfam" id="PF12146">
    <property type="entry name" value="Hydrolase_4"/>
    <property type="match status" value="1"/>
</dbReference>
<dbReference type="PANTHER" id="PTHR42886:SF53">
    <property type="entry name" value="ALPHA_BETA-HYDROLASES SUPERFAMILY PROTEIN"/>
    <property type="match status" value="1"/>
</dbReference>
<reference evidence="2" key="1">
    <citation type="journal article" date="2020" name="bioRxiv">
        <title>Comparative genomics of Chlamydomonas.</title>
        <authorList>
            <person name="Craig R.J."/>
            <person name="Hasan A.R."/>
            <person name="Ness R.W."/>
            <person name="Keightley P.D."/>
        </authorList>
    </citation>
    <scope>NUCLEOTIDE SEQUENCE</scope>
    <source>
        <strain evidence="2">CCAP 11/70</strain>
    </source>
</reference>
<evidence type="ECO:0000313" key="2">
    <source>
        <dbReference type="EMBL" id="KAG2495679.1"/>
    </source>
</evidence>
<sequence>MNSHHESLHAKLLDTGSEDLVILCHGYAASKEGFCLPALAQALASRGKSSLRFDFAGNGESQGTFSFGNYWREVEDLRAAVLFVRQVVKKNVYAVVGHSKGGNVVLLYGSKYDDVQHIVNIAGRGVMDRGIKERFGADILERLAKSGSVEQKVKADGGRTVTYSLTKQAVDERMSLDMLGAAKNITAEVLTIHGTADTVIPVDDAHAFSKAIKNHSLALVEGADHNFRQPAHQQLLLRRVVDFLVAGLWLGGRAGGGTQQWRGRSGGQG</sequence>
<dbReference type="EMBL" id="JAEHOE010000023">
    <property type="protein sequence ID" value="KAG2495679.1"/>
    <property type="molecule type" value="Genomic_DNA"/>
</dbReference>
<dbReference type="InterPro" id="IPR029058">
    <property type="entry name" value="AB_hydrolase_fold"/>
</dbReference>
<dbReference type="InterPro" id="IPR022742">
    <property type="entry name" value="Hydrolase_4"/>
</dbReference>
<accession>A0A835YDQ0</accession>
<protein>
    <recommendedName>
        <fullName evidence="1">Serine aminopeptidase S33 domain-containing protein</fullName>
    </recommendedName>
</protein>
<dbReference type="SUPFAM" id="SSF53474">
    <property type="entry name" value="alpha/beta-Hydrolases"/>
    <property type="match status" value="1"/>
</dbReference>